<comment type="catalytic activity">
    <reaction evidence="11">
        <text>O-phospho-D-serine + H2O = D-serine + phosphate</text>
        <dbReference type="Rhea" id="RHEA:24873"/>
        <dbReference type="ChEBI" id="CHEBI:15377"/>
        <dbReference type="ChEBI" id="CHEBI:35247"/>
        <dbReference type="ChEBI" id="CHEBI:43474"/>
        <dbReference type="ChEBI" id="CHEBI:58680"/>
        <dbReference type="EC" id="3.1.3.3"/>
    </reaction>
</comment>
<dbReference type="InterPro" id="IPR050582">
    <property type="entry name" value="HAD-like_SerB"/>
</dbReference>
<evidence type="ECO:0000256" key="7">
    <source>
        <dbReference type="ARBA" id="ARBA00022801"/>
    </source>
</evidence>
<dbReference type="OrthoDB" id="9790031at2"/>
<dbReference type="Proteomes" id="UP000053051">
    <property type="component" value="Unassembled WGS sequence"/>
</dbReference>
<name>M1WTA5_9NOST</name>
<dbReference type="SUPFAM" id="SSF56784">
    <property type="entry name" value="HAD-like"/>
    <property type="match status" value="1"/>
</dbReference>
<sequence>MTDCKIIIFDCDSTLSSIEGIDELACMAGEKVQRQIEEMTNAAMEGLIPLESIFSKRLEIIQPTLEQVNQIGNLYIQTVEPSALSVIGTLKKDGWLPIILSGGYSQAIQPFAKYLGISSVKAVKLLFNPDGSYQDFDRSYPTSYSGGKLETVKTIRCQYSPSLMVSVGDGFSDLETSPAVNLFIGFGRYTIRRKVKNEADYFIKDLAEILSIVDNL</sequence>
<organism evidence="12 13">
    <name type="scientific">Richelia intracellularis HH01</name>
    <dbReference type="NCBI Taxonomy" id="1165094"/>
    <lineage>
        <taxon>Bacteria</taxon>
        <taxon>Bacillati</taxon>
        <taxon>Cyanobacteriota</taxon>
        <taxon>Cyanophyceae</taxon>
        <taxon>Nostocales</taxon>
        <taxon>Nostocaceae</taxon>
        <taxon>Richelia</taxon>
    </lineage>
</organism>
<comment type="cofactor">
    <cofactor evidence="1">
        <name>Mg(2+)</name>
        <dbReference type="ChEBI" id="CHEBI:18420"/>
    </cofactor>
</comment>
<protein>
    <recommendedName>
        <fullName evidence="4">phosphoserine phosphatase</fullName>
        <ecNumber evidence="4">3.1.3.3</ecNumber>
    </recommendedName>
</protein>
<keyword evidence="5" id="KW-0028">Amino-acid biosynthesis</keyword>
<evidence type="ECO:0000313" key="12">
    <source>
        <dbReference type="EMBL" id="CCH67969.1"/>
    </source>
</evidence>
<dbReference type="PANTHER" id="PTHR43344:SF2">
    <property type="entry name" value="PHOSPHOSERINE PHOSPHATASE"/>
    <property type="match status" value="1"/>
</dbReference>
<dbReference type="GO" id="GO:0000287">
    <property type="term" value="F:magnesium ion binding"/>
    <property type="evidence" value="ECO:0007669"/>
    <property type="project" value="TreeGrafter"/>
</dbReference>
<evidence type="ECO:0000256" key="3">
    <source>
        <dbReference type="ARBA" id="ARBA00009184"/>
    </source>
</evidence>
<evidence type="ECO:0000256" key="2">
    <source>
        <dbReference type="ARBA" id="ARBA00005135"/>
    </source>
</evidence>
<keyword evidence="13" id="KW-1185">Reference proteome</keyword>
<evidence type="ECO:0000256" key="5">
    <source>
        <dbReference type="ARBA" id="ARBA00022605"/>
    </source>
</evidence>
<keyword evidence="6" id="KW-0479">Metal-binding</keyword>
<keyword evidence="8" id="KW-0460">Magnesium</keyword>
<evidence type="ECO:0000256" key="1">
    <source>
        <dbReference type="ARBA" id="ARBA00001946"/>
    </source>
</evidence>
<keyword evidence="9" id="KW-0718">Serine biosynthesis</keyword>
<evidence type="ECO:0000256" key="8">
    <source>
        <dbReference type="ARBA" id="ARBA00022842"/>
    </source>
</evidence>
<dbReference type="STRING" id="1165094.RINTHH_18140"/>
<comment type="pathway">
    <text evidence="2">Amino-acid biosynthesis; L-serine biosynthesis; L-serine from 3-phospho-D-glycerate: step 3/3.</text>
</comment>
<dbReference type="RefSeq" id="WP_008235163.1">
    <property type="nucleotide sequence ID" value="NZ_CAIY01000072.1"/>
</dbReference>
<dbReference type="GO" id="GO:0006564">
    <property type="term" value="P:L-serine biosynthetic process"/>
    <property type="evidence" value="ECO:0007669"/>
    <property type="project" value="UniProtKB-KW"/>
</dbReference>
<evidence type="ECO:0000256" key="10">
    <source>
        <dbReference type="ARBA" id="ARBA00048138"/>
    </source>
</evidence>
<reference evidence="13" key="2">
    <citation type="submission" date="2016-01" db="EMBL/GenBank/DDBJ databases">
        <title>Diatom-associated endosymboitic cyanobacterium lacks core nitrogen metabolism enzymes.</title>
        <authorList>
            <person name="Hilton J.A."/>
            <person name="Foster R.A."/>
            <person name="Tripp H.J."/>
            <person name="Carter B.J."/>
            <person name="Zehr J.P."/>
            <person name="Villareal T.A."/>
        </authorList>
    </citation>
    <scope>NUCLEOTIDE SEQUENCE [LARGE SCALE GENOMIC DNA]</scope>
    <source>
        <strain evidence="13">HH01</strain>
    </source>
</reference>
<dbReference type="AlphaFoldDB" id="M1WTA5"/>
<dbReference type="PANTHER" id="PTHR43344">
    <property type="entry name" value="PHOSPHOSERINE PHOSPHATASE"/>
    <property type="match status" value="1"/>
</dbReference>
<dbReference type="Pfam" id="PF00702">
    <property type="entry name" value="Hydrolase"/>
    <property type="match status" value="1"/>
</dbReference>
<dbReference type="Gene3D" id="1.10.150.210">
    <property type="entry name" value="Phosphoserine phosphatase, domain 2"/>
    <property type="match status" value="1"/>
</dbReference>
<reference evidence="12 13" key="1">
    <citation type="submission" date="2012-05" db="EMBL/GenBank/DDBJ databases">
        <authorList>
            <person name="Hilton J."/>
        </authorList>
    </citation>
    <scope>NUCLEOTIDE SEQUENCE [LARGE SCALE GENOMIC DNA]</scope>
    <source>
        <strain evidence="12 13">HH01</strain>
    </source>
</reference>
<evidence type="ECO:0000256" key="11">
    <source>
        <dbReference type="ARBA" id="ARBA00048523"/>
    </source>
</evidence>
<dbReference type="InterPro" id="IPR036412">
    <property type="entry name" value="HAD-like_sf"/>
</dbReference>
<evidence type="ECO:0000313" key="13">
    <source>
        <dbReference type="Proteomes" id="UP000053051"/>
    </source>
</evidence>
<proteinExistence type="inferred from homology"/>
<keyword evidence="7 12" id="KW-0378">Hydrolase</keyword>
<dbReference type="GO" id="GO:0005737">
    <property type="term" value="C:cytoplasm"/>
    <property type="evidence" value="ECO:0007669"/>
    <property type="project" value="TreeGrafter"/>
</dbReference>
<dbReference type="Gene3D" id="3.40.50.1000">
    <property type="entry name" value="HAD superfamily/HAD-like"/>
    <property type="match status" value="1"/>
</dbReference>
<comment type="catalytic activity">
    <reaction evidence="10">
        <text>O-phospho-L-serine + H2O = L-serine + phosphate</text>
        <dbReference type="Rhea" id="RHEA:21208"/>
        <dbReference type="ChEBI" id="CHEBI:15377"/>
        <dbReference type="ChEBI" id="CHEBI:33384"/>
        <dbReference type="ChEBI" id="CHEBI:43474"/>
        <dbReference type="ChEBI" id="CHEBI:57524"/>
        <dbReference type="EC" id="3.1.3.3"/>
    </reaction>
</comment>
<accession>M1WTA5</accession>
<dbReference type="GO" id="GO:0036424">
    <property type="term" value="F:L-phosphoserine phosphatase activity"/>
    <property type="evidence" value="ECO:0007669"/>
    <property type="project" value="TreeGrafter"/>
</dbReference>
<evidence type="ECO:0000256" key="9">
    <source>
        <dbReference type="ARBA" id="ARBA00023299"/>
    </source>
</evidence>
<dbReference type="NCBIfam" id="TIGR01488">
    <property type="entry name" value="HAD-SF-IB"/>
    <property type="match status" value="1"/>
</dbReference>
<dbReference type="EC" id="3.1.3.3" evidence="4"/>
<comment type="similarity">
    <text evidence="3">Belongs to the HAD-like hydrolase superfamily. SerB family.</text>
</comment>
<comment type="caution">
    <text evidence="12">The sequence shown here is derived from an EMBL/GenBank/DDBJ whole genome shotgun (WGS) entry which is preliminary data.</text>
</comment>
<dbReference type="EMBL" id="CAIY01000072">
    <property type="protein sequence ID" value="CCH67969.1"/>
    <property type="molecule type" value="Genomic_DNA"/>
</dbReference>
<dbReference type="InterPro" id="IPR023214">
    <property type="entry name" value="HAD_sf"/>
</dbReference>
<gene>
    <name evidence="12" type="ORF">RINTHH_18140</name>
</gene>
<evidence type="ECO:0000256" key="4">
    <source>
        <dbReference type="ARBA" id="ARBA00012640"/>
    </source>
</evidence>
<evidence type="ECO:0000256" key="6">
    <source>
        <dbReference type="ARBA" id="ARBA00022723"/>
    </source>
</evidence>